<dbReference type="InterPro" id="IPR029068">
    <property type="entry name" value="Glyas_Bleomycin-R_OHBP_Dase"/>
</dbReference>
<protein>
    <submittedName>
        <fullName evidence="1">Putative glyoxalase superfamily protein PhnB</fullName>
    </submittedName>
</protein>
<organism evidence="1 2">
    <name type="scientific">Sphingobium vermicomposti</name>
    <dbReference type="NCBI Taxonomy" id="529005"/>
    <lineage>
        <taxon>Bacteria</taxon>
        <taxon>Pseudomonadati</taxon>
        <taxon>Pseudomonadota</taxon>
        <taxon>Alphaproteobacteria</taxon>
        <taxon>Sphingomonadales</taxon>
        <taxon>Sphingomonadaceae</taxon>
        <taxon>Sphingobium</taxon>
    </lineage>
</organism>
<dbReference type="SUPFAM" id="SSF54593">
    <property type="entry name" value="Glyoxalase/Bleomycin resistance protein/Dihydroxybiphenyl dioxygenase"/>
    <property type="match status" value="1"/>
</dbReference>
<gene>
    <name evidence="1" type="ORF">FHS54_002674</name>
</gene>
<keyword evidence="2" id="KW-1185">Reference proteome</keyword>
<comment type="caution">
    <text evidence="1">The sequence shown here is derived from an EMBL/GenBank/DDBJ whole genome shotgun (WGS) entry which is preliminary data.</text>
</comment>
<dbReference type="Gene3D" id="3.30.720.120">
    <property type="match status" value="1"/>
</dbReference>
<evidence type="ECO:0000313" key="1">
    <source>
        <dbReference type="EMBL" id="NIJ17685.1"/>
    </source>
</evidence>
<dbReference type="Proteomes" id="UP000576821">
    <property type="component" value="Unassembled WGS sequence"/>
</dbReference>
<dbReference type="AlphaFoldDB" id="A0A846MGV5"/>
<dbReference type="EMBL" id="JAASQR010000003">
    <property type="protein sequence ID" value="NIJ17685.1"/>
    <property type="molecule type" value="Genomic_DNA"/>
</dbReference>
<evidence type="ECO:0000313" key="2">
    <source>
        <dbReference type="Proteomes" id="UP000576821"/>
    </source>
</evidence>
<name>A0A846MGV5_9SPHN</name>
<proteinExistence type="predicted"/>
<reference evidence="1 2" key="1">
    <citation type="submission" date="2020-03" db="EMBL/GenBank/DDBJ databases">
        <title>Genomic Encyclopedia of Type Strains, Phase IV (KMG-IV): sequencing the most valuable type-strain genomes for metagenomic binning, comparative biology and taxonomic classification.</title>
        <authorList>
            <person name="Goeker M."/>
        </authorList>
    </citation>
    <scope>NUCLEOTIDE SEQUENCE [LARGE SCALE GENOMIC DNA]</scope>
    <source>
        <strain evidence="1 2">DSM 21299</strain>
    </source>
</reference>
<accession>A0A846MGV5</accession>
<sequence>MPGSPVIPGLRYADAPAAIAFLCSAFGFEVRASYEDQDDPTIVHHAELVLGDGMIMLGTRARGRTNRYIAGPPRANWGA</sequence>